<dbReference type="EMBL" id="CAJGYO010000008">
    <property type="protein sequence ID" value="CAD6250651.1"/>
    <property type="molecule type" value="Genomic_DNA"/>
</dbReference>
<dbReference type="Proteomes" id="UP000604825">
    <property type="component" value="Unassembled WGS sequence"/>
</dbReference>
<dbReference type="GO" id="GO:0016020">
    <property type="term" value="C:membrane"/>
    <property type="evidence" value="ECO:0007669"/>
    <property type="project" value="UniProtKB-SubCell"/>
</dbReference>
<keyword evidence="4 5" id="KW-0472">Membrane</keyword>
<comment type="caution">
    <text evidence="6">The sequence shown here is derived from an EMBL/GenBank/DDBJ whole genome shotgun (WGS) entry which is preliminary data.</text>
</comment>
<feature type="transmembrane region" description="Helical" evidence="5">
    <location>
        <begin position="106"/>
        <end position="125"/>
    </location>
</feature>
<feature type="transmembrane region" description="Helical" evidence="5">
    <location>
        <begin position="82"/>
        <end position="100"/>
    </location>
</feature>
<gene>
    <name evidence="6" type="ORF">NCGR_LOCUS34425</name>
</gene>
<evidence type="ECO:0008006" key="8">
    <source>
        <dbReference type="Google" id="ProtNLM"/>
    </source>
</evidence>
<dbReference type="GO" id="GO:0016192">
    <property type="term" value="P:vesicle-mediated transport"/>
    <property type="evidence" value="ECO:0007669"/>
    <property type="project" value="InterPro"/>
</dbReference>
<evidence type="ECO:0000256" key="2">
    <source>
        <dbReference type="ARBA" id="ARBA00022692"/>
    </source>
</evidence>
<accession>A0A811Q3W8</accession>
<feature type="transmembrane region" description="Helical" evidence="5">
    <location>
        <begin position="137"/>
        <end position="159"/>
    </location>
</feature>
<protein>
    <recommendedName>
        <fullName evidence="8">Vesicle transport protein</fullName>
    </recommendedName>
</protein>
<evidence type="ECO:0000313" key="7">
    <source>
        <dbReference type="Proteomes" id="UP000604825"/>
    </source>
</evidence>
<organism evidence="6 7">
    <name type="scientific">Miscanthus lutarioriparius</name>
    <dbReference type="NCBI Taxonomy" id="422564"/>
    <lineage>
        <taxon>Eukaryota</taxon>
        <taxon>Viridiplantae</taxon>
        <taxon>Streptophyta</taxon>
        <taxon>Embryophyta</taxon>
        <taxon>Tracheophyta</taxon>
        <taxon>Spermatophyta</taxon>
        <taxon>Magnoliopsida</taxon>
        <taxon>Liliopsida</taxon>
        <taxon>Poales</taxon>
        <taxon>Poaceae</taxon>
        <taxon>PACMAD clade</taxon>
        <taxon>Panicoideae</taxon>
        <taxon>Andropogonodae</taxon>
        <taxon>Andropogoneae</taxon>
        <taxon>Saccharinae</taxon>
        <taxon>Miscanthus</taxon>
    </lineage>
</organism>
<proteinExistence type="predicted"/>
<evidence type="ECO:0000256" key="3">
    <source>
        <dbReference type="ARBA" id="ARBA00022989"/>
    </source>
</evidence>
<dbReference type="Pfam" id="PF04178">
    <property type="entry name" value="Got1"/>
    <property type="match status" value="1"/>
</dbReference>
<keyword evidence="2 5" id="KW-0812">Transmembrane</keyword>
<keyword evidence="3 5" id="KW-1133">Transmembrane helix</keyword>
<evidence type="ECO:0000256" key="1">
    <source>
        <dbReference type="ARBA" id="ARBA00004141"/>
    </source>
</evidence>
<reference evidence="6" key="1">
    <citation type="submission" date="2020-10" db="EMBL/GenBank/DDBJ databases">
        <authorList>
            <person name="Han B."/>
            <person name="Lu T."/>
            <person name="Zhao Q."/>
            <person name="Huang X."/>
            <person name="Zhao Y."/>
        </authorList>
    </citation>
    <scope>NUCLEOTIDE SEQUENCE</scope>
</reference>
<feature type="transmembrane region" description="Helical" evidence="5">
    <location>
        <begin position="165"/>
        <end position="186"/>
    </location>
</feature>
<evidence type="ECO:0000256" key="4">
    <source>
        <dbReference type="ARBA" id="ARBA00023136"/>
    </source>
</evidence>
<sequence>MDTMRGALERAKMLVGMEVDEESALPPPEEQSFFDDINRHCTLNTTQASTDPSAHPLSPRRSGGGSRFAALFLLRYRHRNFGASRAAGLTCTFLSMLVFFNPVKFGVTFTLGNLMALGSTAFLIGPKRQFDMMLDSVRIYATAIYIASIIIALFCALYVHSKLLTLLAIILEFGALVWYSLSYIPFAREVTIVEKPSKNTCHTSGSTSSTLSGPYVYADLVDSLLHEIIVLINSFQDFLAFSGTCHSWRAAVSSFPSVYAFNFPPLHLEPDDPYVPPYIRGIKPLCLSNCKWQLSDLTKKNLSLKCSAPQNTPNEMHYLGCSHGYLIFTCEEHCLLVDAYTGAKVKAPELPCNNNLGYSSGIGVLTAPFSSPNSRLLLFSRASMFEWQVGTNAWSEHPLHLDHERIYQVVFFKCLPLTPWLVVCGDMLLMVKLAINRSSLPSLSSHIRFFEVFRLDFSVKPAKLVQMEKLENHALFLSLDRRNPAFSWVNPERWGGKSNCVYVARLFDDADPEEAWTALEVGQSVPHGHIVDSMMYGIDFSPDYSQIGSLWLFPSLVYGASQ</sequence>
<name>A0A811Q3W8_9POAL</name>
<dbReference type="AlphaFoldDB" id="A0A811Q3W8"/>
<dbReference type="PANTHER" id="PTHR33800">
    <property type="entry name" value="OS06G0113600 PROTEIN"/>
    <property type="match status" value="1"/>
</dbReference>
<dbReference type="OrthoDB" id="73614at2759"/>
<dbReference type="GO" id="GO:0012505">
    <property type="term" value="C:endomembrane system"/>
    <property type="evidence" value="ECO:0007669"/>
    <property type="project" value="UniProtKB-ARBA"/>
</dbReference>
<comment type="subcellular location">
    <subcellularLocation>
        <location evidence="1">Membrane</location>
        <topology evidence="1">Multi-pass membrane protein</topology>
    </subcellularLocation>
</comment>
<evidence type="ECO:0000313" key="6">
    <source>
        <dbReference type="EMBL" id="CAD6250651.1"/>
    </source>
</evidence>
<keyword evidence="7" id="KW-1185">Reference proteome</keyword>
<evidence type="ECO:0000256" key="5">
    <source>
        <dbReference type="SAM" id="Phobius"/>
    </source>
</evidence>
<dbReference type="GO" id="GO:0005737">
    <property type="term" value="C:cytoplasm"/>
    <property type="evidence" value="ECO:0007669"/>
    <property type="project" value="UniProtKB-ARBA"/>
</dbReference>
<dbReference type="InterPro" id="IPR007305">
    <property type="entry name" value="Vesicle_transpt_Got1/SFT2"/>
</dbReference>
<dbReference type="PANTHER" id="PTHR33800:SF26">
    <property type="entry name" value="DUF295 DOMAIN-CONTAINING PROTEIN"/>
    <property type="match status" value="1"/>
</dbReference>